<accession>A0A9N8I5Q4</accession>
<comment type="caution">
    <text evidence="1">The sequence shown here is derived from an EMBL/GenBank/DDBJ whole genome shotgun (WGS) entry which is preliminary data.</text>
</comment>
<dbReference type="Proteomes" id="UP000032274">
    <property type="component" value="Unassembled WGS sequence"/>
</dbReference>
<name>A0A9N8I5Q4_STAAU</name>
<dbReference type="RefSeq" id="WP_000514498.1">
    <property type="nucleotide sequence ID" value="NZ_CAMRFJ010000037.1"/>
</dbReference>
<dbReference type="AlphaFoldDB" id="A0A9N8I5Q4"/>
<organism evidence="1 2">
    <name type="scientific">Staphylococcus aureus</name>
    <dbReference type="NCBI Taxonomy" id="1280"/>
    <lineage>
        <taxon>Bacteria</taxon>
        <taxon>Bacillati</taxon>
        <taxon>Bacillota</taxon>
        <taxon>Bacilli</taxon>
        <taxon>Bacillales</taxon>
        <taxon>Staphylococcaceae</taxon>
        <taxon>Staphylococcus</taxon>
    </lineage>
</organism>
<gene>
    <name evidence="1" type="ORF">QU38_05940</name>
</gene>
<proteinExistence type="predicted"/>
<dbReference type="EMBL" id="JXIG01000623">
    <property type="protein sequence ID" value="KIT97412.1"/>
    <property type="molecule type" value="Genomic_DNA"/>
</dbReference>
<evidence type="ECO:0000313" key="2">
    <source>
        <dbReference type="Proteomes" id="UP000032274"/>
    </source>
</evidence>
<evidence type="ECO:0000313" key="1">
    <source>
        <dbReference type="EMBL" id="KIT97412.1"/>
    </source>
</evidence>
<reference evidence="1 2" key="1">
    <citation type="submission" date="2015-01" db="EMBL/GenBank/DDBJ databases">
        <title>Characterization of Swiss Staphylococcus aureus strains involved in food poisoning.</title>
        <authorList>
            <person name="Crovadore J."/>
            <person name="Chablais R."/>
            <person name="Tonacini J."/>
            <person name="Schnyder B."/>
            <person name="Lefort F."/>
        </authorList>
    </citation>
    <scope>NUCLEOTIDE SEQUENCE [LARGE SCALE GENOMIC DNA]</scope>
    <source>
        <strain evidence="1 2">SA-120</strain>
    </source>
</reference>
<protein>
    <submittedName>
        <fullName evidence="1">Uncharacterized protein</fullName>
    </submittedName>
</protein>
<sequence length="109" mass="12581">MGKFSKGSNSLSKKLGDLADKAEKLDETNFEFNQEDLFNDSFMIENTKFKCFSDFIESSPVDVQSQEDFDSLKNNESFNNFVRENTKYENWSDMIENAGSILIGKMIFE</sequence>